<reference evidence="2" key="1">
    <citation type="submission" date="2025-08" db="UniProtKB">
        <authorList>
            <consortium name="RefSeq"/>
        </authorList>
    </citation>
    <scope>IDENTIFICATION</scope>
    <source>
        <tissue evidence="2">Whole organism</tissue>
    </source>
</reference>
<keyword evidence="1" id="KW-1185">Reference proteome</keyword>
<accession>A0A8B7P2S8</accession>
<gene>
    <name evidence="2" type="primary">LOC108676720</name>
</gene>
<name>A0A8B7P2S8_HYAAZ</name>
<dbReference type="RefSeq" id="XP_018020338.1">
    <property type="nucleotide sequence ID" value="XM_018164849.1"/>
</dbReference>
<dbReference type="KEGG" id="hazt:108676720"/>
<organism evidence="1 2">
    <name type="scientific">Hyalella azteca</name>
    <name type="common">Amphipod</name>
    <dbReference type="NCBI Taxonomy" id="294128"/>
    <lineage>
        <taxon>Eukaryota</taxon>
        <taxon>Metazoa</taxon>
        <taxon>Ecdysozoa</taxon>
        <taxon>Arthropoda</taxon>
        <taxon>Crustacea</taxon>
        <taxon>Multicrustacea</taxon>
        <taxon>Malacostraca</taxon>
        <taxon>Eumalacostraca</taxon>
        <taxon>Peracarida</taxon>
        <taxon>Amphipoda</taxon>
        <taxon>Senticaudata</taxon>
        <taxon>Talitrida</taxon>
        <taxon>Talitroidea</taxon>
        <taxon>Hyalellidae</taxon>
        <taxon>Hyalella</taxon>
    </lineage>
</organism>
<dbReference type="Proteomes" id="UP000694843">
    <property type="component" value="Unplaced"/>
</dbReference>
<dbReference type="AlphaFoldDB" id="A0A8B7P2S8"/>
<protein>
    <submittedName>
        <fullName evidence="2">Uncharacterized protein LOC108676720</fullName>
    </submittedName>
</protein>
<proteinExistence type="predicted"/>
<evidence type="ECO:0000313" key="1">
    <source>
        <dbReference type="Proteomes" id="UP000694843"/>
    </source>
</evidence>
<evidence type="ECO:0000313" key="2">
    <source>
        <dbReference type="RefSeq" id="XP_018020338.1"/>
    </source>
</evidence>
<dbReference type="GeneID" id="108676720"/>
<sequence>MLLLITPKLEVQMRGLFDVTTYNIAAVFVSVIPNKFHFANFTEDSDVAGLTVKYEDVGECADLTTYELTFLDQTVAVTRATANRIAYAFTQCVDVTFTLVRYLGGLEIGNRSVTQDFAPKDFNFINFMESSNDTGYSFSFDESCLCKDRATYTLTINDETIDVNYGQTGHHAKTFTACIPVVTFTLRRYVGGVEYGNEGTITDFAPQNFKFRDFKESSDNTGYTYYFDDDGLCTSLTNYKLSINSDTFDVTRAQDGSRSHTFTQCEENVKFTLRRYVSTRLIGDPIELTDFAPRSNS</sequence>